<feature type="transmembrane region" description="Helical" evidence="1">
    <location>
        <begin position="7"/>
        <end position="24"/>
    </location>
</feature>
<keyword evidence="3" id="KW-1185">Reference proteome</keyword>
<keyword evidence="1" id="KW-0472">Membrane</keyword>
<sequence>MKVNIKTIIYLYTIALFLLTFLFARDIIHGIKTGNFDFISLIIYAVCVGFFAIKINRLGAKSNSKKD</sequence>
<reference evidence="2 3" key="2">
    <citation type="journal article" date="2022" name="Microorganisms">
        <title>Complete Genome Sequences of Two Flavobacterium ammonificans Strains and a Flavobacterium ammoniigenes Strain of Ammonifying Bacterioplankton Isolated from Surface River Water.</title>
        <authorList>
            <person name="Suda W."/>
            <person name="Ogata Y."/>
            <person name="Shindo C."/>
            <person name="Watanabe K."/>
        </authorList>
    </citation>
    <scope>NUCLEOTIDE SEQUENCE [LARGE SCALE GENOMIC DNA]</scope>
    <source>
        <strain evidence="2 3">GENT11</strain>
    </source>
</reference>
<evidence type="ECO:0000256" key="1">
    <source>
        <dbReference type="SAM" id="Phobius"/>
    </source>
</evidence>
<protein>
    <recommendedName>
        <fullName evidence="4">C4-dicarboxylate ABC transporter</fullName>
    </recommendedName>
</protein>
<reference evidence="2 3" key="1">
    <citation type="journal article" date="2022" name="Int. J. Syst. Evol. Microbiol.">
        <title>Flavobacterium ammonificans sp. nov. and Flavobacterium ammoniigenes sp. nov., ammonifying bacteria isolated from surface river water.</title>
        <authorList>
            <person name="Watanabe K."/>
            <person name="Kitamura T."/>
            <person name="Ogata Y."/>
            <person name="Shindo C."/>
            <person name="Suda W."/>
        </authorList>
    </citation>
    <scope>NUCLEOTIDE SEQUENCE [LARGE SCALE GENOMIC DNA]</scope>
    <source>
        <strain evidence="2 3">GENT11</strain>
    </source>
</reference>
<proteinExistence type="predicted"/>
<dbReference type="Proteomes" id="UP001319865">
    <property type="component" value="Chromosome"/>
</dbReference>
<name>A0ABM7UZN4_9FLAO</name>
<feature type="transmembrane region" description="Helical" evidence="1">
    <location>
        <begin position="36"/>
        <end position="56"/>
    </location>
</feature>
<evidence type="ECO:0008006" key="4">
    <source>
        <dbReference type="Google" id="ProtNLM"/>
    </source>
</evidence>
<dbReference type="EMBL" id="AP025183">
    <property type="protein sequence ID" value="BDB53355.1"/>
    <property type="molecule type" value="Genomic_DNA"/>
</dbReference>
<evidence type="ECO:0000313" key="2">
    <source>
        <dbReference type="EMBL" id="BDB53355.1"/>
    </source>
</evidence>
<evidence type="ECO:0000313" key="3">
    <source>
        <dbReference type="Proteomes" id="UP001319865"/>
    </source>
</evidence>
<gene>
    <name evidence="2" type="ORF">GENT11_16670</name>
</gene>
<organism evidence="2 3">
    <name type="scientific">Flavobacterium ammonificans</name>
    <dbReference type="NCBI Taxonomy" id="1751056"/>
    <lineage>
        <taxon>Bacteria</taxon>
        <taxon>Pseudomonadati</taxon>
        <taxon>Bacteroidota</taxon>
        <taxon>Flavobacteriia</taxon>
        <taxon>Flavobacteriales</taxon>
        <taxon>Flavobacteriaceae</taxon>
        <taxon>Flavobacterium</taxon>
    </lineage>
</organism>
<keyword evidence="1" id="KW-1133">Transmembrane helix</keyword>
<keyword evidence="1" id="KW-0812">Transmembrane</keyword>
<accession>A0ABM7UZN4</accession>